<dbReference type="SUPFAM" id="SSF109755">
    <property type="entry name" value="PhoU-like"/>
    <property type="match status" value="1"/>
</dbReference>
<dbReference type="KEGG" id="smf:Smon_1501"/>
<dbReference type="GO" id="GO:0044341">
    <property type="term" value="P:sodium-dependent phosphate transport"/>
    <property type="evidence" value="ECO:0007669"/>
    <property type="project" value="InterPro"/>
</dbReference>
<gene>
    <name evidence="8" type="ordered locus">Smon_1501</name>
</gene>
<feature type="domain" description="PhoU" evidence="7">
    <location>
        <begin position="454"/>
        <end position="539"/>
    </location>
</feature>
<feature type="transmembrane region" description="Helical" evidence="6">
    <location>
        <begin position="250"/>
        <end position="271"/>
    </location>
</feature>
<keyword evidence="3 6" id="KW-0812">Transmembrane</keyword>
<protein>
    <submittedName>
        <fullName evidence="8">Na/Pi-cotransporter II-related protein</fullName>
    </submittedName>
</protein>
<keyword evidence="2" id="KW-1003">Cell membrane</keyword>
<dbReference type="AlphaFoldDB" id="D1AW22"/>
<dbReference type="NCBIfam" id="NF037997">
    <property type="entry name" value="Na_Pi_symport"/>
    <property type="match status" value="1"/>
</dbReference>
<reference evidence="8 9" key="1">
    <citation type="journal article" date="2009" name="Stand. Genomic Sci.">
        <title>Complete genome sequence of Streptobacillus moniliformis type strain (9901T).</title>
        <authorList>
            <person name="Nolan M."/>
            <person name="Gronow S."/>
            <person name="Lapidus A."/>
            <person name="Ivanova N."/>
            <person name="Copeland A."/>
            <person name="Lucas S."/>
            <person name="Del Rio T.G."/>
            <person name="Chen F."/>
            <person name="Tice H."/>
            <person name="Pitluck S."/>
            <person name="Cheng J.F."/>
            <person name="Sims D."/>
            <person name="Meincke L."/>
            <person name="Bruce D."/>
            <person name="Goodwin L."/>
            <person name="Brettin T."/>
            <person name="Han C."/>
            <person name="Detter J.C."/>
            <person name="Ovchinikova G."/>
            <person name="Pati A."/>
            <person name="Mavromatis K."/>
            <person name="Mikhailova N."/>
            <person name="Chen A."/>
            <person name="Palaniappan K."/>
            <person name="Land M."/>
            <person name="Hauser L."/>
            <person name="Chang Y.J."/>
            <person name="Jeffries C.D."/>
            <person name="Rohde M."/>
            <person name="Sproer C."/>
            <person name="Goker M."/>
            <person name="Bristow J."/>
            <person name="Eisen J.A."/>
            <person name="Markowitz V."/>
            <person name="Hugenholtz P."/>
            <person name="Kyrpides N.C."/>
            <person name="Klenk H.P."/>
            <person name="Chain P."/>
        </authorList>
    </citation>
    <scope>NUCLEOTIDE SEQUENCE [LARGE SCALE GENOMIC DNA]</scope>
    <source>
        <strain evidence="9">ATCC 14647 / DSM 12112 / NCTC 10651 / 9901</strain>
    </source>
</reference>
<proteinExistence type="predicted"/>
<evidence type="ECO:0000313" key="8">
    <source>
        <dbReference type="EMBL" id="ACZ01932.1"/>
    </source>
</evidence>
<accession>D1AW22</accession>
<feature type="transmembrane region" description="Helical" evidence="6">
    <location>
        <begin position="49"/>
        <end position="66"/>
    </location>
</feature>
<dbReference type="PANTHER" id="PTHR10010">
    <property type="entry name" value="SOLUTE CARRIER FAMILY 34 SODIUM PHOSPHATE , MEMBER 2-RELATED"/>
    <property type="match status" value="1"/>
</dbReference>
<dbReference type="InterPro" id="IPR026022">
    <property type="entry name" value="PhoU_dom"/>
</dbReference>
<name>D1AW22_STRM9</name>
<evidence type="ECO:0000256" key="2">
    <source>
        <dbReference type="ARBA" id="ARBA00022475"/>
    </source>
</evidence>
<dbReference type="GeneID" id="29673412"/>
<dbReference type="NCBIfam" id="TIGR00704">
    <property type="entry name" value="NaPi_cotrn_rel"/>
    <property type="match status" value="1"/>
</dbReference>
<evidence type="ECO:0000259" key="7">
    <source>
        <dbReference type="Pfam" id="PF01895"/>
    </source>
</evidence>
<feature type="domain" description="PhoU" evidence="7">
    <location>
        <begin position="351"/>
        <end position="434"/>
    </location>
</feature>
<feature type="transmembrane region" description="Helical" evidence="6">
    <location>
        <begin position="12"/>
        <end position="29"/>
    </location>
</feature>
<feature type="transmembrane region" description="Helical" evidence="6">
    <location>
        <begin position="292"/>
        <end position="312"/>
    </location>
</feature>
<organism evidence="8 9">
    <name type="scientific">Streptobacillus moniliformis (strain ATCC 14647 / DSM 12112 / NCTC 10651 / 9901)</name>
    <dbReference type="NCBI Taxonomy" id="519441"/>
    <lineage>
        <taxon>Bacteria</taxon>
        <taxon>Fusobacteriati</taxon>
        <taxon>Fusobacteriota</taxon>
        <taxon>Fusobacteriia</taxon>
        <taxon>Fusobacteriales</taxon>
        <taxon>Leptotrichiaceae</taxon>
        <taxon>Streptobacillus</taxon>
    </lineage>
</organism>
<dbReference type="InterPro" id="IPR003841">
    <property type="entry name" value="Na/Pi_transpt"/>
</dbReference>
<dbReference type="InterPro" id="IPR004633">
    <property type="entry name" value="NaPi_cotrn-rel/YqeW-like"/>
</dbReference>
<dbReference type="OrthoDB" id="9763003at2"/>
<feature type="transmembrane region" description="Helical" evidence="6">
    <location>
        <begin position="179"/>
        <end position="203"/>
    </location>
</feature>
<dbReference type="Proteomes" id="UP000002072">
    <property type="component" value="Chromosome"/>
</dbReference>
<dbReference type="eggNOG" id="COG1283">
    <property type="taxonomic scope" value="Bacteria"/>
</dbReference>
<keyword evidence="9" id="KW-1185">Reference proteome</keyword>
<evidence type="ECO:0000313" key="9">
    <source>
        <dbReference type="Proteomes" id="UP000002072"/>
    </source>
</evidence>
<keyword evidence="5 6" id="KW-0472">Membrane</keyword>
<keyword evidence="4 6" id="KW-1133">Transmembrane helix</keyword>
<dbReference type="Pfam" id="PF02690">
    <property type="entry name" value="Na_Pi_cotrans"/>
    <property type="match status" value="2"/>
</dbReference>
<dbReference type="Pfam" id="PF01895">
    <property type="entry name" value="PhoU"/>
    <property type="match status" value="2"/>
</dbReference>
<evidence type="ECO:0000256" key="3">
    <source>
        <dbReference type="ARBA" id="ARBA00022692"/>
    </source>
</evidence>
<dbReference type="RefSeq" id="WP_012859478.1">
    <property type="nucleotide sequence ID" value="NC_013515.1"/>
</dbReference>
<dbReference type="InterPro" id="IPR038078">
    <property type="entry name" value="PhoU-like_sf"/>
</dbReference>
<feature type="transmembrane region" description="Helical" evidence="6">
    <location>
        <begin position="140"/>
        <end position="159"/>
    </location>
</feature>
<dbReference type="GO" id="GO:0005886">
    <property type="term" value="C:plasma membrane"/>
    <property type="evidence" value="ECO:0007669"/>
    <property type="project" value="UniProtKB-SubCell"/>
</dbReference>
<evidence type="ECO:0000256" key="1">
    <source>
        <dbReference type="ARBA" id="ARBA00004651"/>
    </source>
</evidence>
<evidence type="ECO:0000256" key="4">
    <source>
        <dbReference type="ARBA" id="ARBA00022989"/>
    </source>
</evidence>
<dbReference type="PANTHER" id="PTHR10010:SF46">
    <property type="entry name" value="SODIUM-DEPENDENT PHOSPHATE TRANSPORT PROTEIN 2B"/>
    <property type="match status" value="1"/>
</dbReference>
<sequence length="539" mass="60166">MTQVINYREMIFTFLGGLGLFLFCIKYMGEGLQLMAGEKLRYILDKYTTSPFLGVLVGVFVTGLIQSSSGTSVITIGLVGAGLLTLRQAIGIIMGANIGTTITAVIIGFNISRYALPILFVGVALLTFTNRKSINNIGRVIFGFGGLFFALSLMSKAMHPLRSLPAFVDLTVDLSKNSLLGVFIGTVLTMIVQSSSATVGILQNIYHDNLITLRAALPVLFGDNIGTTITAIIAVIGASSAAKRIALSHVLFNVIGATIFMIFLSPFTLFVEKMSKFFHLSPKLTIGFAHGTFNILNTILLFPFIGVLAYIVTKVIKDDKIDEEYTIKYLDRALIQTPSIALGQVKQEMLLMIEVALENLKKSVEFFHTHDEKLAEEIKRREEGINTLDREITKYLSDLSRENLSEKEGEELGIYLDMCRDVERIGDHADGILMDVEYEIRKSLKFSEYAHNEINNMLQISTEMIECAIEAIKHGNKEKVFEALDLHNRVYAYEKKIRKNHIKRINLQECEIHAGLSYIDLISHFTRVCDHARNLVEKV</sequence>
<dbReference type="HOGENOM" id="CLU_025623_0_1_0"/>
<dbReference type="EMBL" id="CP001779">
    <property type="protein sequence ID" value="ACZ01932.1"/>
    <property type="molecule type" value="Genomic_DNA"/>
</dbReference>
<dbReference type="GO" id="GO:0005436">
    <property type="term" value="F:sodium:phosphate symporter activity"/>
    <property type="evidence" value="ECO:0007669"/>
    <property type="project" value="InterPro"/>
</dbReference>
<dbReference type="Gene3D" id="1.20.58.220">
    <property type="entry name" value="Phosphate transport system protein phou homolog 2, domain 2"/>
    <property type="match status" value="1"/>
</dbReference>
<evidence type="ECO:0000256" key="5">
    <source>
        <dbReference type="ARBA" id="ARBA00023136"/>
    </source>
</evidence>
<evidence type="ECO:0000256" key="6">
    <source>
        <dbReference type="SAM" id="Phobius"/>
    </source>
</evidence>
<dbReference type="STRING" id="519441.Smon_1501"/>
<comment type="subcellular location">
    <subcellularLocation>
        <location evidence="1">Cell membrane</location>
        <topology evidence="1">Multi-pass membrane protein</topology>
    </subcellularLocation>
</comment>